<keyword evidence="7" id="KW-0143">Chaperone</keyword>
<keyword evidence="5 12" id="KW-1133">Transmembrane helix</keyword>
<dbReference type="EMBL" id="AFBQ01000369">
    <property type="protein sequence ID" value="EHY30236.1"/>
    <property type="molecule type" value="Genomic_DNA"/>
</dbReference>
<keyword evidence="15" id="KW-1185">Reference proteome</keyword>
<evidence type="ECO:0000313" key="14">
    <source>
        <dbReference type="EMBL" id="EHY30236.1"/>
    </source>
</evidence>
<keyword evidence="6 12" id="KW-0472">Membrane</keyword>
<gene>
    <name evidence="14" type="ORF">HMPREF9440_02390</name>
</gene>
<dbReference type="PATRIC" id="fig|762967.3.peg.1885"/>
<dbReference type="AlphaFoldDB" id="H3KHZ3"/>
<keyword evidence="2" id="KW-1003">Cell membrane</keyword>
<comment type="subcellular location">
    <subcellularLocation>
        <location evidence="1">Cell inner membrane</location>
        <topology evidence="1">Single-pass type II membrane protein</topology>
        <orientation evidence="1">Periplasmic side</orientation>
    </subcellularLocation>
</comment>
<comment type="caution">
    <text evidence="14">The sequence shown here is derived from an EMBL/GenBank/DDBJ whole genome shotgun (WGS) entry which is preliminary data.</text>
</comment>
<keyword evidence="11" id="KW-0413">Isomerase</keyword>
<evidence type="ECO:0000256" key="7">
    <source>
        <dbReference type="ARBA" id="ARBA00023186"/>
    </source>
</evidence>
<dbReference type="InterPro" id="IPR052029">
    <property type="entry name" value="PpiD_chaperone"/>
</dbReference>
<dbReference type="Gene3D" id="3.10.50.40">
    <property type="match status" value="1"/>
</dbReference>
<evidence type="ECO:0000256" key="11">
    <source>
        <dbReference type="PROSITE-ProRule" id="PRU00278"/>
    </source>
</evidence>
<dbReference type="GO" id="GO:0003755">
    <property type="term" value="F:peptidyl-prolyl cis-trans isomerase activity"/>
    <property type="evidence" value="ECO:0007669"/>
    <property type="project" value="UniProtKB-KW"/>
</dbReference>
<feature type="transmembrane region" description="Helical" evidence="12">
    <location>
        <begin position="27"/>
        <end position="48"/>
    </location>
</feature>
<evidence type="ECO:0000256" key="10">
    <source>
        <dbReference type="ARBA" id="ARBA00042775"/>
    </source>
</evidence>
<protein>
    <recommendedName>
        <fullName evidence="9">Periplasmic chaperone PpiD</fullName>
    </recommendedName>
    <alternativeName>
        <fullName evidence="10">Periplasmic folding chaperone</fullName>
    </alternativeName>
</protein>
<evidence type="ECO:0000256" key="4">
    <source>
        <dbReference type="ARBA" id="ARBA00022692"/>
    </source>
</evidence>
<evidence type="ECO:0000256" key="8">
    <source>
        <dbReference type="ARBA" id="ARBA00038408"/>
    </source>
</evidence>
<keyword evidence="3" id="KW-0997">Cell inner membrane</keyword>
<keyword evidence="11" id="KW-0697">Rotamase</keyword>
<dbReference type="PROSITE" id="PS50198">
    <property type="entry name" value="PPIC_PPIASE_2"/>
    <property type="match status" value="1"/>
</dbReference>
<sequence length="647" mass="71568">MLLRVAPGGAANEGRFMLQAFRDHKRWLMFIAMVLIIPSFVVTGIYSYNRMTQADNSIAKVGDVSISPEAFDMAKRQQLEQLRQTMGENFRANMLDNPEAGEAILKGLMDESAVSQTVAKNFVQVSEEQAIMLIKGASALQQDGKFSPELYENFLRSQGKSDQQFVAEVRRDLAKETVLSGVTATYPVPKALVQDYFRILTEERRVRAFIVNATDYVEDIKVTDDEAKAYYDAHQKDFLLPEHVKAEYVVLSPADFKAEAPNPDDLKTYYEQNQSRWMVPEERRASHILIEFGDDKAAALKKAEEILAAVKADPASFADEAKKNSADTGSAAEGGDLSFFGRGLMVKPFEDAVFAAKKGDIVGPVETEFGYHIIYVTDIHEARGKTFDEVKPEIEAEYAEQTAIRQFGEHADEFTNLVYEQSDSLGPVAEKFGLKIETIDNVTRTGVTDPELGRIITEHVAEALFGSECLEEKRNSNAIEVSANTLVAARVVEYKPETVRPFEDVKSRIVDAIKLERASAMAKADGEKKLAEVKASKKLDGFSEPVWVSRQQMQGQPAAFVDLEVSVPTEQLPAFVGMQVEGGAYLIGYVEEAKLKEATDAELAGLAREVASIYGESDRRGYLEALKGVLGSEILNRSVIEGTKTAP</sequence>
<dbReference type="Pfam" id="PF13616">
    <property type="entry name" value="Rotamase_3"/>
    <property type="match status" value="1"/>
</dbReference>
<dbReference type="Gene3D" id="1.10.4030.10">
    <property type="entry name" value="Porin chaperone SurA, peptide-binding domain"/>
    <property type="match status" value="1"/>
</dbReference>
<comment type="similarity">
    <text evidence="8">Belongs to the PpiD chaperone family.</text>
</comment>
<evidence type="ECO:0000256" key="3">
    <source>
        <dbReference type="ARBA" id="ARBA00022519"/>
    </source>
</evidence>
<dbReference type="InterPro" id="IPR000297">
    <property type="entry name" value="PPIase_PpiC"/>
</dbReference>
<accession>H3KHZ3</accession>
<dbReference type="GO" id="GO:0005886">
    <property type="term" value="C:plasma membrane"/>
    <property type="evidence" value="ECO:0007669"/>
    <property type="project" value="UniProtKB-SubCell"/>
</dbReference>
<reference evidence="14 15" key="1">
    <citation type="submission" date="2011-11" db="EMBL/GenBank/DDBJ databases">
        <authorList>
            <person name="Weinstock G."/>
            <person name="Sodergren E."/>
            <person name="Clifton S."/>
            <person name="Fulton L."/>
            <person name="Fulton B."/>
            <person name="Courtney L."/>
            <person name="Fronick C."/>
            <person name="Harrison M."/>
            <person name="Strong C."/>
            <person name="Farmer C."/>
            <person name="Delahaunty K."/>
            <person name="Markovic C."/>
            <person name="Hall O."/>
            <person name="Minx P."/>
            <person name="Tomlinson C."/>
            <person name="Mitreva M."/>
            <person name="Hou S."/>
            <person name="Chen J."/>
            <person name="Wollam A."/>
            <person name="Pepin K.H."/>
            <person name="Johnson M."/>
            <person name="Bhonagiri V."/>
            <person name="Zhang X."/>
            <person name="Suruliraj S."/>
            <person name="Warren W."/>
            <person name="Chinwalla A."/>
            <person name="Mardis E.R."/>
            <person name="Wilson R.K."/>
        </authorList>
    </citation>
    <scope>NUCLEOTIDE SEQUENCE [LARGE SCALE GENOMIC DNA]</scope>
    <source>
        <strain evidence="14 15">YIT 11816</strain>
    </source>
</reference>
<keyword evidence="4 12" id="KW-0812">Transmembrane</keyword>
<evidence type="ECO:0000313" key="15">
    <source>
        <dbReference type="Proteomes" id="UP000004956"/>
    </source>
</evidence>
<name>H3KHZ3_9BURK</name>
<organism evidence="14 15">
    <name type="scientific">Sutterella parvirubra YIT 11816</name>
    <dbReference type="NCBI Taxonomy" id="762967"/>
    <lineage>
        <taxon>Bacteria</taxon>
        <taxon>Pseudomonadati</taxon>
        <taxon>Pseudomonadota</taxon>
        <taxon>Betaproteobacteria</taxon>
        <taxon>Burkholderiales</taxon>
        <taxon>Sutterellaceae</taxon>
        <taxon>Sutterella</taxon>
    </lineage>
</organism>
<dbReference type="InterPro" id="IPR046357">
    <property type="entry name" value="PPIase_dom_sf"/>
</dbReference>
<evidence type="ECO:0000256" key="2">
    <source>
        <dbReference type="ARBA" id="ARBA00022475"/>
    </source>
</evidence>
<dbReference type="Proteomes" id="UP000004956">
    <property type="component" value="Unassembled WGS sequence"/>
</dbReference>
<dbReference type="SUPFAM" id="SSF54534">
    <property type="entry name" value="FKBP-like"/>
    <property type="match status" value="1"/>
</dbReference>
<dbReference type="STRING" id="762967.HMPREF9440_02390"/>
<dbReference type="PANTHER" id="PTHR47529:SF1">
    <property type="entry name" value="PERIPLASMIC CHAPERONE PPID"/>
    <property type="match status" value="1"/>
</dbReference>
<evidence type="ECO:0000256" key="6">
    <source>
        <dbReference type="ARBA" id="ARBA00023136"/>
    </source>
</evidence>
<evidence type="ECO:0000256" key="9">
    <source>
        <dbReference type="ARBA" id="ARBA00040743"/>
    </source>
</evidence>
<proteinExistence type="inferred from homology"/>
<evidence type="ECO:0000259" key="13">
    <source>
        <dbReference type="PROSITE" id="PS50198"/>
    </source>
</evidence>
<dbReference type="Pfam" id="PF13624">
    <property type="entry name" value="SurA_N_3"/>
    <property type="match status" value="1"/>
</dbReference>
<evidence type="ECO:0000256" key="5">
    <source>
        <dbReference type="ARBA" id="ARBA00022989"/>
    </source>
</evidence>
<dbReference type="InterPro" id="IPR027304">
    <property type="entry name" value="Trigger_fact/SurA_dom_sf"/>
</dbReference>
<evidence type="ECO:0000256" key="1">
    <source>
        <dbReference type="ARBA" id="ARBA00004382"/>
    </source>
</evidence>
<dbReference type="SUPFAM" id="SSF109998">
    <property type="entry name" value="Triger factor/SurA peptide-binding domain-like"/>
    <property type="match status" value="1"/>
</dbReference>
<dbReference type="HOGENOM" id="CLU_023843_1_2_4"/>
<feature type="domain" description="PpiC" evidence="13">
    <location>
        <begin position="280"/>
        <end position="378"/>
    </location>
</feature>
<dbReference type="PANTHER" id="PTHR47529">
    <property type="entry name" value="PEPTIDYL-PROLYL CIS-TRANS ISOMERASE D"/>
    <property type="match status" value="1"/>
</dbReference>
<evidence type="ECO:0000256" key="12">
    <source>
        <dbReference type="SAM" id="Phobius"/>
    </source>
</evidence>